<proteinExistence type="predicted"/>
<evidence type="ECO:0000313" key="9">
    <source>
        <dbReference type="Proteomes" id="UP000196138"/>
    </source>
</evidence>
<feature type="compositionally biased region" description="Low complexity" evidence="7">
    <location>
        <begin position="53"/>
        <end position="89"/>
    </location>
</feature>
<keyword evidence="3" id="KW-0472">Membrane</keyword>
<evidence type="ECO:0000256" key="7">
    <source>
        <dbReference type="SAM" id="MobiDB-lite"/>
    </source>
</evidence>
<sequence>MSGVGQILFIRRVALAAGVCLLMAGCGQRGDLYLPQSPEAAQRTRLPGVVFLPSPSQSANPSANRPASPATAASAPASSTPASPASAASDTGAVSSPVR</sequence>
<evidence type="ECO:0000256" key="1">
    <source>
        <dbReference type="ARBA" id="ARBA00004459"/>
    </source>
</evidence>
<evidence type="ECO:0000256" key="2">
    <source>
        <dbReference type="ARBA" id="ARBA00022729"/>
    </source>
</evidence>
<evidence type="ECO:0008006" key="10">
    <source>
        <dbReference type="Google" id="ProtNLM"/>
    </source>
</evidence>
<name>A0A1Y0ERI2_9BURK</name>
<keyword evidence="4" id="KW-0564">Palmitate</keyword>
<dbReference type="NCBIfam" id="NF047847">
    <property type="entry name" value="SS_mature_LptM"/>
    <property type="match status" value="1"/>
</dbReference>
<dbReference type="OrthoDB" id="8550022at2"/>
<evidence type="ECO:0000256" key="3">
    <source>
        <dbReference type="ARBA" id="ARBA00023136"/>
    </source>
</evidence>
<keyword evidence="5" id="KW-0998">Cell outer membrane</keyword>
<accession>A0A1Y0ERI2</accession>
<dbReference type="AlphaFoldDB" id="A0A1Y0ERI2"/>
<evidence type="ECO:0000256" key="4">
    <source>
        <dbReference type="ARBA" id="ARBA00023139"/>
    </source>
</evidence>
<protein>
    <recommendedName>
        <fullName evidence="10">Lipoprotein</fullName>
    </recommendedName>
</protein>
<dbReference type="Pfam" id="PF13627">
    <property type="entry name" value="LptM_cons"/>
    <property type="match status" value="1"/>
</dbReference>
<organism evidence="8 9">
    <name type="scientific">Comamonas serinivorans</name>
    <dbReference type="NCBI Taxonomy" id="1082851"/>
    <lineage>
        <taxon>Bacteria</taxon>
        <taxon>Pseudomonadati</taxon>
        <taxon>Pseudomonadota</taxon>
        <taxon>Betaproteobacteria</taxon>
        <taxon>Burkholderiales</taxon>
        <taxon>Comamonadaceae</taxon>
        <taxon>Comamonas</taxon>
    </lineage>
</organism>
<evidence type="ECO:0000256" key="6">
    <source>
        <dbReference type="ARBA" id="ARBA00023288"/>
    </source>
</evidence>
<dbReference type="Proteomes" id="UP000196138">
    <property type="component" value="Chromosome"/>
</dbReference>
<evidence type="ECO:0000256" key="5">
    <source>
        <dbReference type="ARBA" id="ARBA00023237"/>
    </source>
</evidence>
<dbReference type="RefSeq" id="WP_087283238.1">
    <property type="nucleotide sequence ID" value="NZ_CP021455.1"/>
</dbReference>
<gene>
    <name evidence="8" type="ORF">CCO03_17690</name>
</gene>
<dbReference type="KEGG" id="cser:CCO03_17690"/>
<keyword evidence="9" id="KW-1185">Reference proteome</keyword>
<dbReference type="EMBL" id="CP021455">
    <property type="protein sequence ID" value="ARU06264.1"/>
    <property type="molecule type" value="Genomic_DNA"/>
</dbReference>
<dbReference type="InterPro" id="IPR032831">
    <property type="entry name" value="LptM_cons"/>
</dbReference>
<comment type="subcellular location">
    <subcellularLocation>
        <location evidence="1">Cell outer membrane</location>
        <topology evidence="1">Lipid-anchor</topology>
    </subcellularLocation>
</comment>
<reference evidence="8 9" key="1">
    <citation type="submission" date="2017-05" db="EMBL/GenBank/DDBJ databases">
        <authorList>
            <person name="Song R."/>
            <person name="Chenine A.L."/>
            <person name="Ruprecht R.M."/>
        </authorList>
    </citation>
    <scope>NUCLEOTIDE SEQUENCE [LARGE SCALE GENOMIC DNA]</scope>
    <source>
        <strain evidence="8 9">DSM 26136</strain>
    </source>
</reference>
<feature type="region of interest" description="Disordered" evidence="7">
    <location>
        <begin position="45"/>
        <end position="99"/>
    </location>
</feature>
<evidence type="ECO:0000313" key="8">
    <source>
        <dbReference type="EMBL" id="ARU06264.1"/>
    </source>
</evidence>
<keyword evidence="2" id="KW-0732">Signal</keyword>
<keyword evidence="6" id="KW-0449">Lipoprotein</keyword>
<dbReference type="GO" id="GO:0009279">
    <property type="term" value="C:cell outer membrane"/>
    <property type="evidence" value="ECO:0007669"/>
    <property type="project" value="UniProtKB-SubCell"/>
</dbReference>